<feature type="compositionally biased region" description="Basic and acidic residues" evidence="1">
    <location>
        <begin position="64"/>
        <end position="76"/>
    </location>
</feature>
<protein>
    <recommendedName>
        <fullName evidence="5">DUF2782 domain-containing protein</fullName>
    </recommendedName>
</protein>
<comment type="caution">
    <text evidence="3">The sequence shown here is derived from an EMBL/GenBank/DDBJ whole genome shotgun (WGS) entry which is preliminary data.</text>
</comment>
<feature type="chain" id="PRO_5046903889" description="DUF2782 domain-containing protein" evidence="2">
    <location>
        <begin position="29"/>
        <end position="145"/>
    </location>
</feature>
<dbReference type="RefSeq" id="WP_338434773.1">
    <property type="nucleotide sequence ID" value="NZ_JAUYVH010000001.1"/>
</dbReference>
<feature type="region of interest" description="Disordered" evidence="1">
    <location>
        <begin position="31"/>
        <end position="145"/>
    </location>
</feature>
<name>A0ABU1BIW4_9BURK</name>
<dbReference type="Proteomes" id="UP001225596">
    <property type="component" value="Unassembled WGS sequence"/>
</dbReference>
<feature type="signal peptide" evidence="2">
    <location>
        <begin position="1"/>
        <end position="28"/>
    </location>
</feature>
<feature type="compositionally biased region" description="Basic and acidic residues" evidence="1">
    <location>
        <begin position="118"/>
        <end position="127"/>
    </location>
</feature>
<organism evidence="3 4">
    <name type="scientific">Keguizhuia sedimenti</name>
    <dbReference type="NCBI Taxonomy" id="3064264"/>
    <lineage>
        <taxon>Bacteria</taxon>
        <taxon>Pseudomonadati</taxon>
        <taxon>Pseudomonadota</taxon>
        <taxon>Betaproteobacteria</taxon>
        <taxon>Burkholderiales</taxon>
        <taxon>Oxalobacteraceae</taxon>
        <taxon>Keguizhuia</taxon>
    </lineage>
</organism>
<accession>A0ABU1BIW4</accession>
<evidence type="ECO:0000313" key="3">
    <source>
        <dbReference type="EMBL" id="MDQ9168943.1"/>
    </source>
</evidence>
<sequence length="145" mass="15640">MKSDIPPARQALLAALGAFAFISLPADAQTQAADMPPRLEKVEELDSSATDPAANQEASSSKPSRREIIEKRERGEVTSIEVRSGEHSYFLDPGDEPGTVVPGDAQSGNTRTPQWKIFEFDWKRPAETNDAGLQSEPAAPPAPVK</sequence>
<evidence type="ECO:0008006" key="5">
    <source>
        <dbReference type="Google" id="ProtNLM"/>
    </source>
</evidence>
<evidence type="ECO:0000256" key="1">
    <source>
        <dbReference type="SAM" id="MobiDB-lite"/>
    </source>
</evidence>
<keyword evidence="4" id="KW-1185">Reference proteome</keyword>
<evidence type="ECO:0000256" key="2">
    <source>
        <dbReference type="SAM" id="SignalP"/>
    </source>
</evidence>
<reference evidence="3 4" key="1">
    <citation type="submission" date="2023-08" db="EMBL/GenBank/DDBJ databases">
        <title>Oxalobacteraceae gen .nov., isolated from river sludge outside the plant.</title>
        <authorList>
            <person name="Zhao S.Y."/>
        </authorList>
    </citation>
    <scope>NUCLEOTIDE SEQUENCE [LARGE SCALE GENOMIC DNA]</scope>
    <source>
        <strain evidence="3 4">R-40</strain>
    </source>
</reference>
<evidence type="ECO:0000313" key="4">
    <source>
        <dbReference type="Proteomes" id="UP001225596"/>
    </source>
</evidence>
<gene>
    <name evidence="3" type="ORF">Q8A64_00820</name>
</gene>
<proteinExistence type="predicted"/>
<dbReference type="EMBL" id="JAUYVH010000001">
    <property type="protein sequence ID" value="MDQ9168943.1"/>
    <property type="molecule type" value="Genomic_DNA"/>
</dbReference>
<keyword evidence="2" id="KW-0732">Signal</keyword>